<reference evidence="1" key="1">
    <citation type="submission" date="2023-06" db="EMBL/GenBank/DDBJ databases">
        <title>WGS-Sequencing of Streptomyces ficellus isolate 21 collected from sand in Gara Djebilet Iron Mine in Algeria.</title>
        <authorList>
            <person name="Zegers G.P."/>
            <person name="Gomez A."/>
            <person name="Gueddou A."/>
            <person name="Zahara A.F."/>
            <person name="Worth M."/>
            <person name="Sevigny J.L."/>
            <person name="Tisa L."/>
        </authorList>
    </citation>
    <scope>NUCLEOTIDE SEQUENCE</scope>
    <source>
        <strain evidence="1">AS11</strain>
    </source>
</reference>
<evidence type="ECO:0000313" key="1">
    <source>
        <dbReference type="EMBL" id="MDN3295126.1"/>
    </source>
</evidence>
<gene>
    <name evidence="1" type="ORF">QWM81_13885</name>
</gene>
<protein>
    <submittedName>
        <fullName evidence="1">Uncharacterized protein</fullName>
    </submittedName>
</protein>
<evidence type="ECO:0000313" key="2">
    <source>
        <dbReference type="Proteomes" id="UP001174050"/>
    </source>
</evidence>
<proteinExistence type="predicted"/>
<organism evidence="1 2">
    <name type="scientific">Streptomyces ficellus</name>
    <dbReference type="NCBI Taxonomy" id="1977088"/>
    <lineage>
        <taxon>Bacteria</taxon>
        <taxon>Bacillati</taxon>
        <taxon>Actinomycetota</taxon>
        <taxon>Actinomycetes</taxon>
        <taxon>Kitasatosporales</taxon>
        <taxon>Streptomycetaceae</taxon>
        <taxon>Streptomyces</taxon>
    </lineage>
</organism>
<keyword evidence="2" id="KW-1185">Reference proteome</keyword>
<dbReference type="Proteomes" id="UP001174050">
    <property type="component" value="Unassembled WGS sequence"/>
</dbReference>
<sequence>MAPRRLRAVLDAGPVREPLQPADRDAVDGLRAAYEELVQEPTTSL</sequence>
<comment type="caution">
    <text evidence="1">The sequence shown here is derived from an EMBL/GenBank/DDBJ whole genome shotgun (WGS) entry which is preliminary data.</text>
</comment>
<name>A0ABT7Z6R6_9ACTN</name>
<accession>A0ABT7Z6R6</accession>
<dbReference type="EMBL" id="JAUEPL010000017">
    <property type="protein sequence ID" value="MDN3295126.1"/>
    <property type="molecule type" value="Genomic_DNA"/>
</dbReference>